<dbReference type="PANTHER" id="PTHR11088:SF60">
    <property type="entry name" value="TRNA DIMETHYLALLYLTRANSFERASE"/>
    <property type="match status" value="1"/>
</dbReference>
<proteinExistence type="inferred from homology"/>
<evidence type="ECO:0000256" key="5">
    <source>
        <dbReference type="SAM" id="MobiDB-lite"/>
    </source>
</evidence>
<comment type="caution">
    <text evidence="6">The sequence shown here is derived from an EMBL/GenBank/DDBJ whole genome shotgun (WGS) entry which is preliminary data.</text>
</comment>
<dbReference type="InterPro" id="IPR027417">
    <property type="entry name" value="P-loop_NTPase"/>
</dbReference>
<keyword evidence="2" id="KW-0808">Transferase</keyword>
<dbReference type="GO" id="GO:0006400">
    <property type="term" value="P:tRNA modification"/>
    <property type="evidence" value="ECO:0007669"/>
    <property type="project" value="TreeGrafter"/>
</dbReference>
<name>A0A537LHJ6_9BACT</name>
<evidence type="ECO:0000313" key="6">
    <source>
        <dbReference type="EMBL" id="TMJ07491.1"/>
    </source>
</evidence>
<feature type="compositionally biased region" description="Low complexity" evidence="5">
    <location>
        <begin position="94"/>
        <end position="107"/>
    </location>
</feature>
<accession>A0A537LHJ6</accession>
<feature type="region of interest" description="Disordered" evidence="5">
    <location>
        <begin position="86"/>
        <end position="120"/>
    </location>
</feature>
<dbReference type="AlphaFoldDB" id="A0A537LHJ6"/>
<organism evidence="6 7">
    <name type="scientific">Candidatus Segetimicrobium genomatis</name>
    <dbReference type="NCBI Taxonomy" id="2569760"/>
    <lineage>
        <taxon>Bacteria</taxon>
        <taxon>Bacillati</taxon>
        <taxon>Candidatus Sysuimicrobiota</taxon>
        <taxon>Candidatus Sysuimicrobiia</taxon>
        <taxon>Candidatus Sysuimicrobiales</taxon>
        <taxon>Candidatus Segetimicrobiaceae</taxon>
        <taxon>Candidatus Segetimicrobium</taxon>
    </lineage>
</organism>
<keyword evidence="4" id="KW-0067">ATP-binding</keyword>
<evidence type="ECO:0000256" key="4">
    <source>
        <dbReference type="ARBA" id="ARBA00022840"/>
    </source>
</evidence>
<evidence type="ECO:0000256" key="2">
    <source>
        <dbReference type="ARBA" id="ARBA00022679"/>
    </source>
</evidence>
<dbReference type="PANTHER" id="PTHR11088">
    <property type="entry name" value="TRNA DIMETHYLALLYLTRANSFERASE"/>
    <property type="match status" value="1"/>
</dbReference>
<dbReference type="EMBL" id="VBAJ01000174">
    <property type="protein sequence ID" value="TMJ07491.1"/>
    <property type="molecule type" value="Genomic_DNA"/>
</dbReference>
<evidence type="ECO:0000256" key="3">
    <source>
        <dbReference type="ARBA" id="ARBA00022741"/>
    </source>
</evidence>
<feature type="compositionally biased region" description="Polar residues" evidence="5">
    <location>
        <begin position="108"/>
        <end position="120"/>
    </location>
</feature>
<dbReference type="Pfam" id="PF01715">
    <property type="entry name" value="IPPT"/>
    <property type="match status" value="1"/>
</dbReference>
<reference evidence="6 7" key="1">
    <citation type="journal article" date="2019" name="Nat. Microbiol.">
        <title>Mediterranean grassland soil C-N compound turnover is dependent on rainfall and depth, and is mediated by genomically divergent microorganisms.</title>
        <authorList>
            <person name="Diamond S."/>
            <person name="Andeer P.F."/>
            <person name="Li Z."/>
            <person name="Crits-Christoph A."/>
            <person name="Burstein D."/>
            <person name="Anantharaman K."/>
            <person name="Lane K.R."/>
            <person name="Thomas B.C."/>
            <person name="Pan C."/>
            <person name="Northen T.R."/>
            <person name="Banfield J.F."/>
        </authorList>
    </citation>
    <scope>NUCLEOTIDE SEQUENCE [LARGE SCALE GENOMIC DNA]</scope>
    <source>
        <strain evidence="6">NP_2</strain>
    </source>
</reference>
<evidence type="ECO:0008006" key="8">
    <source>
        <dbReference type="Google" id="ProtNLM"/>
    </source>
</evidence>
<keyword evidence="3" id="KW-0547">Nucleotide-binding</keyword>
<gene>
    <name evidence="6" type="ORF">E6G99_06555</name>
</gene>
<dbReference type="Proteomes" id="UP000318661">
    <property type="component" value="Unassembled WGS sequence"/>
</dbReference>
<sequence length="120" mass="12267">MALLVICGPTAVGKTAAAIAVAGRLGGEIVCADSRTIYRGMDIGTAKPTSAERARVAHHLLDIANPDQVVTLASGLAVKSSAPIPARSTGAWISGRPSPLPRSGPASHTTCWTSPTRIRS</sequence>
<dbReference type="SUPFAM" id="SSF52540">
    <property type="entry name" value="P-loop containing nucleoside triphosphate hydrolases"/>
    <property type="match status" value="1"/>
</dbReference>
<dbReference type="GO" id="GO:0052381">
    <property type="term" value="F:tRNA dimethylallyltransferase activity"/>
    <property type="evidence" value="ECO:0007669"/>
    <property type="project" value="TreeGrafter"/>
</dbReference>
<evidence type="ECO:0000256" key="1">
    <source>
        <dbReference type="ARBA" id="ARBA00005842"/>
    </source>
</evidence>
<dbReference type="Gene3D" id="3.40.50.300">
    <property type="entry name" value="P-loop containing nucleotide triphosphate hydrolases"/>
    <property type="match status" value="1"/>
</dbReference>
<evidence type="ECO:0000313" key="7">
    <source>
        <dbReference type="Proteomes" id="UP000318661"/>
    </source>
</evidence>
<dbReference type="InterPro" id="IPR039657">
    <property type="entry name" value="Dimethylallyltransferase"/>
</dbReference>
<comment type="similarity">
    <text evidence="1">Belongs to the IPP transferase family.</text>
</comment>
<protein>
    <recommendedName>
        <fullName evidence="8">tRNA (Adenosine(37)-N6)-dimethylallyltransferase MiaA</fullName>
    </recommendedName>
</protein>
<dbReference type="GO" id="GO:0005524">
    <property type="term" value="F:ATP binding"/>
    <property type="evidence" value="ECO:0007669"/>
    <property type="project" value="UniProtKB-KW"/>
</dbReference>